<evidence type="ECO:0000313" key="2">
    <source>
        <dbReference type="Proteomes" id="UP000075885"/>
    </source>
</evidence>
<name>A0A182PB72_9DIPT</name>
<protein>
    <submittedName>
        <fullName evidence="1">Uncharacterized protein</fullName>
    </submittedName>
</protein>
<organism evidence="1 2">
    <name type="scientific">Anopheles epiroticus</name>
    <dbReference type="NCBI Taxonomy" id="199890"/>
    <lineage>
        <taxon>Eukaryota</taxon>
        <taxon>Metazoa</taxon>
        <taxon>Ecdysozoa</taxon>
        <taxon>Arthropoda</taxon>
        <taxon>Hexapoda</taxon>
        <taxon>Insecta</taxon>
        <taxon>Pterygota</taxon>
        <taxon>Neoptera</taxon>
        <taxon>Endopterygota</taxon>
        <taxon>Diptera</taxon>
        <taxon>Nematocera</taxon>
        <taxon>Culicoidea</taxon>
        <taxon>Culicidae</taxon>
        <taxon>Anophelinae</taxon>
        <taxon>Anopheles</taxon>
    </lineage>
</organism>
<keyword evidence="2" id="KW-1185">Reference proteome</keyword>
<dbReference type="VEuPathDB" id="VectorBase:AEPI004177"/>
<dbReference type="AlphaFoldDB" id="A0A182PB72"/>
<dbReference type="EnsemblMetazoa" id="AEPI004177-RA">
    <property type="protein sequence ID" value="AEPI004177-PA"/>
    <property type="gene ID" value="AEPI004177"/>
</dbReference>
<evidence type="ECO:0000313" key="1">
    <source>
        <dbReference type="EnsemblMetazoa" id="AEPI004177-PA"/>
    </source>
</evidence>
<sequence length="240" mass="26977">MRNGYEIILTSGGREKARQTRRYQLTVIDILADYIRFRCESVTGLDPPAEPAILLRECNRIVGSMFVIFDGSVELMTLTLLSTSASRQHALLLYPVFENVLTAGMGRPDYDTVPGYVRMLLCFKRWKSLASGRDEKATIDAHAIRLLPGRCPSVRRASDLCFLRLLPPVPPGQRTAETRHLLVNDLFALEHCIAQFQRHHRRTAIGMCGPDESSARQQDRGDNSSIHQRTLVSVQACVGR</sequence>
<reference evidence="1" key="2">
    <citation type="submission" date="2020-05" db="UniProtKB">
        <authorList>
            <consortium name="EnsemblMetazoa"/>
        </authorList>
    </citation>
    <scope>IDENTIFICATION</scope>
    <source>
        <strain evidence="1">Epiroticus2</strain>
    </source>
</reference>
<reference evidence="2" key="1">
    <citation type="submission" date="2013-03" db="EMBL/GenBank/DDBJ databases">
        <title>The Genome Sequence of Anopheles epiroticus epiroticus2.</title>
        <authorList>
            <consortium name="The Broad Institute Genomics Platform"/>
            <person name="Neafsey D.E."/>
            <person name="Howell P."/>
            <person name="Walker B."/>
            <person name="Young S.K."/>
            <person name="Zeng Q."/>
            <person name="Gargeya S."/>
            <person name="Fitzgerald M."/>
            <person name="Haas B."/>
            <person name="Abouelleil A."/>
            <person name="Allen A.W."/>
            <person name="Alvarado L."/>
            <person name="Arachchi H.M."/>
            <person name="Berlin A.M."/>
            <person name="Chapman S.B."/>
            <person name="Gainer-Dewar J."/>
            <person name="Goldberg J."/>
            <person name="Griggs A."/>
            <person name="Gujja S."/>
            <person name="Hansen M."/>
            <person name="Howarth C."/>
            <person name="Imamovic A."/>
            <person name="Ireland A."/>
            <person name="Larimer J."/>
            <person name="McCowan C."/>
            <person name="Murphy C."/>
            <person name="Pearson M."/>
            <person name="Poon T.W."/>
            <person name="Priest M."/>
            <person name="Roberts A."/>
            <person name="Saif S."/>
            <person name="Shea T."/>
            <person name="Sisk P."/>
            <person name="Sykes S."/>
            <person name="Wortman J."/>
            <person name="Nusbaum C."/>
            <person name="Birren B."/>
        </authorList>
    </citation>
    <scope>NUCLEOTIDE SEQUENCE [LARGE SCALE GENOMIC DNA]</scope>
    <source>
        <strain evidence="2">Epiroticus2</strain>
    </source>
</reference>
<proteinExistence type="predicted"/>
<accession>A0A182PB72</accession>
<dbReference type="Proteomes" id="UP000075885">
    <property type="component" value="Unassembled WGS sequence"/>
</dbReference>